<feature type="region of interest" description="Disordered" evidence="2">
    <location>
        <begin position="141"/>
        <end position="164"/>
    </location>
</feature>
<dbReference type="PANTHER" id="PTHR23176">
    <property type="entry name" value="RHO/RAC/CDC GTPASE-ACTIVATING PROTEIN"/>
    <property type="match status" value="1"/>
</dbReference>
<dbReference type="STRING" id="74557.A0A1W0A2G2"/>
<dbReference type="AlphaFoldDB" id="A0A1W0A2G2"/>
<name>A0A1W0A2G2_9STRA</name>
<feature type="domain" description="PH" evidence="3">
    <location>
        <begin position="189"/>
        <end position="335"/>
    </location>
</feature>
<dbReference type="Pfam" id="PF00620">
    <property type="entry name" value="RhoGAP"/>
    <property type="match status" value="1"/>
</dbReference>
<dbReference type="InterPro" id="IPR050729">
    <property type="entry name" value="Rho-GAP"/>
</dbReference>
<dbReference type="Gene3D" id="2.30.29.30">
    <property type="entry name" value="Pleckstrin-homology domain (PH domain)/Phosphotyrosine-binding domain (PTB)"/>
    <property type="match status" value="1"/>
</dbReference>
<dbReference type="PROSITE" id="PS50003">
    <property type="entry name" value="PH_DOMAIN"/>
    <property type="match status" value="1"/>
</dbReference>
<accession>A0A1W0A2G2</accession>
<dbReference type="SUPFAM" id="SSF48350">
    <property type="entry name" value="GTPase activation domain, GAP"/>
    <property type="match status" value="1"/>
</dbReference>
<comment type="caution">
    <text evidence="5">The sequence shown here is derived from an EMBL/GenBank/DDBJ whole genome shotgun (WGS) entry which is preliminary data.</text>
</comment>
<feature type="compositionally biased region" description="Low complexity" evidence="2">
    <location>
        <begin position="22"/>
        <end position="31"/>
    </location>
</feature>
<dbReference type="CDD" id="cd00159">
    <property type="entry name" value="RhoGAP"/>
    <property type="match status" value="1"/>
</dbReference>
<evidence type="ECO:0008006" key="7">
    <source>
        <dbReference type="Google" id="ProtNLM"/>
    </source>
</evidence>
<feature type="domain" description="Rho-GAP" evidence="4">
    <location>
        <begin position="385"/>
        <end position="585"/>
    </location>
</feature>
<keyword evidence="1" id="KW-0343">GTPase activation</keyword>
<dbReference type="EMBL" id="JNBS01000611">
    <property type="protein sequence ID" value="OQS04462.1"/>
    <property type="molecule type" value="Genomic_DNA"/>
</dbReference>
<dbReference type="GO" id="GO:0005737">
    <property type="term" value="C:cytoplasm"/>
    <property type="evidence" value="ECO:0007669"/>
    <property type="project" value="TreeGrafter"/>
</dbReference>
<dbReference type="GO" id="GO:0007165">
    <property type="term" value="P:signal transduction"/>
    <property type="evidence" value="ECO:0007669"/>
    <property type="project" value="InterPro"/>
</dbReference>
<dbReference type="InterPro" id="IPR011993">
    <property type="entry name" value="PH-like_dom_sf"/>
</dbReference>
<sequence length="595" mass="66184">MASESEEEVMGNELKGKEVGRSRASMASASSNQLHRRASSKRWYSESDEEEMSNNVPNDKKNNAQINERPGIERGNSEPVVTKAPPPPALDLTPKRKMSGIEKLVQKTKLLSPFRLNSKKMEEVETQSTPRVSRRQSRLIENIVGSPPSATGSQAPEDDAEDSFKESIGVLSPGRGQLGGAAPGPPGSGVLLEGWLRQKQRRGIRGLKKWNSRYFVLYAKVHELRYYSDVVQSGWGPIPLGEIGSISLRLIQRISKPSHPKYKGCRFDITCRSSSSGVPDLDDDPLSSDDEAKKASPKQPPKIKTTPKASRVYSLIADSPQTTVLWVNTLDSLLTRSVNSPRPDGVSQAKSQQPLKALAQLNQSRQKSAVDFMVNNKSQPPSATSTLTKTNEWSVFSLPDDIVPKAIVYAIEYIFESSPGIETELFYEKESPPAQLKAVLTRLNQCGVEKKKPTRNDWDTLFDVVSASGVVILWLHQLEGPIVPTEMFADFAAVIEQAAVAPFEMQRNLKGLLSALPPKPFKIIAYLIFHWNDVTVYQQKNQMTAKVLAERFSQFVFRSKQATEKDKEIAQRLLEEMITHADALIDEKESEILDM</sequence>
<dbReference type="SUPFAM" id="SSF50729">
    <property type="entry name" value="PH domain-like"/>
    <property type="match status" value="1"/>
</dbReference>
<gene>
    <name evidence="5" type="ORF">THRCLA_03310</name>
</gene>
<keyword evidence="6" id="KW-1185">Reference proteome</keyword>
<dbReference type="InterPro" id="IPR008936">
    <property type="entry name" value="Rho_GTPase_activation_prot"/>
</dbReference>
<feature type="region of interest" description="Disordered" evidence="2">
    <location>
        <begin position="276"/>
        <end position="309"/>
    </location>
</feature>
<feature type="region of interest" description="Disordered" evidence="2">
    <location>
        <begin position="1"/>
        <end position="95"/>
    </location>
</feature>
<dbReference type="PANTHER" id="PTHR23176:SF0">
    <property type="entry name" value="RHO GTPASE ACTIVATING PROTEIN AT 19D, ISOFORM D"/>
    <property type="match status" value="1"/>
</dbReference>
<dbReference type="Gene3D" id="1.10.555.10">
    <property type="entry name" value="Rho GTPase activation protein"/>
    <property type="match status" value="1"/>
</dbReference>
<proteinExistence type="predicted"/>
<dbReference type="Proteomes" id="UP000243217">
    <property type="component" value="Unassembled WGS sequence"/>
</dbReference>
<dbReference type="SMART" id="SM00324">
    <property type="entry name" value="RhoGAP"/>
    <property type="match status" value="1"/>
</dbReference>
<protein>
    <recommendedName>
        <fullName evidence="7">Rho GTPase-activating protein</fullName>
    </recommendedName>
</protein>
<evidence type="ECO:0000256" key="2">
    <source>
        <dbReference type="SAM" id="MobiDB-lite"/>
    </source>
</evidence>
<evidence type="ECO:0000313" key="5">
    <source>
        <dbReference type="EMBL" id="OQS04462.1"/>
    </source>
</evidence>
<feature type="compositionally biased region" description="Acidic residues" evidence="2">
    <location>
        <begin position="1"/>
        <end position="10"/>
    </location>
</feature>
<organism evidence="5 6">
    <name type="scientific">Thraustotheca clavata</name>
    <dbReference type="NCBI Taxonomy" id="74557"/>
    <lineage>
        <taxon>Eukaryota</taxon>
        <taxon>Sar</taxon>
        <taxon>Stramenopiles</taxon>
        <taxon>Oomycota</taxon>
        <taxon>Saprolegniomycetes</taxon>
        <taxon>Saprolegniales</taxon>
        <taxon>Achlyaceae</taxon>
        <taxon>Thraustotheca</taxon>
    </lineage>
</organism>
<dbReference type="SMART" id="SM00233">
    <property type="entry name" value="PH"/>
    <property type="match status" value="1"/>
</dbReference>
<dbReference type="OrthoDB" id="79452at2759"/>
<evidence type="ECO:0000259" key="4">
    <source>
        <dbReference type="PROSITE" id="PS50238"/>
    </source>
</evidence>
<dbReference type="PROSITE" id="PS50238">
    <property type="entry name" value="RHOGAP"/>
    <property type="match status" value="1"/>
</dbReference>
<evidence type="ECO:0000256" key="1">
    <source>
        <dbReference type="ARBA" id="ARBA00022468"/>
    </source>
</evidence>
<feature type="compositionally biased region" description="Acidic residues" evidence="2">
    <location>
        <begin position="280"/>
        <end position="289"/>
    </location>
</feature>
<dbReference type="GO" id="GO:0005096">
    <property type="term" value="F:GTPase activator activity"/>
    <property type="evidence" value="ECO:0007669"/>
    <property type="project" value="UniProtKB-KW"/>
</dbReference>
<evidence type="ECO:0000259" key="3">
    <source>
        <dbReference type="PROSITE" id="PS50003"/>
    </source>
</evidence>
<evidence type="ECO:0000313" key="6">
    <source>
        <dbReference type="Proteomes" id="UP000243217"/>
    </source>
</evidence>
<dbReference type="CDD" id="cd00821">
    <property type="entry name" value="PH"/>
    <property type="match status" value="1"/>
</dbReference>
<dbReference type="InterPro" id="IPR001849">
    <property type="entry name" value="PH_domain"/>
</dbReference>
<reference evidence="5 6" key="1">
    <citation type="journal article" date="2014" name="Genome Biol. Evol.">
        <title>The secreted proteins of Achlya hypogyna and Thraustotheca clavata identify the ancestral oomycete secretome and reveal gene acquisitions by horizontal gene transfer.</title>
        <authorList>
            <person name="Misner I."/>
            <person name="Blouin N."/>
            <person name="Leonard G."/>
            <person name="Richards T.A."/>
            <person name="Lane C.E."/>
        </authorList>
    </citation>
    <scope>NUCLEOTIDE SEQUENCE [LARGE SCALE GENOMIC DNA]</scope>
    <source>
        <strain evidence="5 6">ATCC 34112</strain>
    </source>
</reference>
<dbReference type="InterPro" id="IPR000198">
    <property type="entry name" value="RhoGAP_dom"/>
</dbReference>